<dbReference type="InterPro" id="IPR036380">
    <property type="entry name" value="Isochorismatase-like_sf"/>
</dbReference>
<comment type="caution">
    <text evidence="3">The sequence shown here is derived from an EMBL/GenBank/DDBJ whole genome shotgun (WGS) entry which is preliminary data.</text>
</comment>
<reference evidence="3 4" key="1">
    <citation type="submission" date="2020-08" db="EMBL/GenBank/DDBJ databases">
        <title>Genomic Encyclopedia of Type Strains, Phase IV (KMG-IV): sequencing the most valuable type-strain genomes for metagenomic binning, comparative biology and taxonomic classification.</title>
        <authorList>
            <person name="Goeker M."/>
        </authorList>
    </citation>
    <scope>NUCLEOTIDE SEQUENCE [LARGE SCALE GENOMIC DNA]</scope>
    <source>
        <strain evidence="3 4">DSM 45615</strain>
    </source>
</reference>
<dbReference type="Pfam" id="PF00857">
    <property type="entry name" value="Isochorismatase"/>
    <property type="match status" value="1"/>
</dbReference>
<dbReference type="Proteomes" id="UP000578449">
    <property type="component" value="Unassembled WGS sequence"/>
</dbReference>
<evidence type="ECO:0000313" key="4">
    <source>
        <dbReference type="Proteomes" id="UP000578449"/>
    </source>
</evidence>
<proteinExistence type="predicted"/>
<gene>
    <name evidence="3" type="ORF">HNP84_004072</name>
</gene>
<protein>
    <submittedName>
        <fullName evidence="3">Nicotinamidase-related amidase</fullName>
    </submittedName>
</protein>
<dbReference type="PANTHER" id="PTHR43540">
    <property type="entry name" value="PEROXYUREIDOACRYLATE/UREIDOACRYLATE AMIDOHYDROLASE-RELATED"/>
    <property type="match status" value="1"/>
</dbReference>
<dbReference type="InterPro" id="IPR000868">
    <property type="entry name" value="Isochorismatase-like_dom"/>
</dbReference>
<dbReference type="RefSeq" id="WP_185051259.1">
    <property type="nucleotide sequence ID" value="NZ_BAABIX010000007.1"/>
</dbReference>
<accession>A0A840PAA5</accession>
<dbReference type="Gene3D" id="3.40.50.850">
    <property type="entry name" value="Isochorismatase-like"/>
    <property type="match status" value="1"/>
</dbReference>
<evidence type="ECO:0000256" key="1">
    <source>
        <dbReference type="ARBA" id="ARBA00022801"/>
    </source>
</evidence>
<feature type="domain" description="Isochorismatase-like" evidence="2">
    <location>
        <begin position="5"/>
        <end position="94"/>
    </location>
</feature>
<keyword evidence="4" id="KW-1185">Reference proteome</keyword>
<dbReference type="PANTHER" id="PTHR43540:SF6">
    <property type="entry name" value="ISOCHORISMATASE-LIKE DOMAIN-CONTAINING PROTEIN"/>
    <property type="match status" value="1"/>
</dbReference>
<organism evidence="3 4">
    <name type="scientific">Thermocatellispora tengchongensis</name>
    <dbReference type="NCBI Taxonomy" id="1073253"/>
    <lineage>
        <taxon>Bacteria</taxon>
        <taxon>Bacillati</taxon>
        <taxon>Actinomycetota</taxon>
        <taxon>Actinomycetes</taxon>
        <taxon>Streptosporangiales</taxon>
        <taxon>Streptosporangiaceae</taxon>
        <taxon>Thermocatellispora</taxon>
    </lineage>
</organism>
<keyword evidence="1" id="KW-0378">Hydrolase</keyword>
<name>A0A840PAA5_9ACTN</name>
<evidence type="ECO:0000259" key="2">
    <source>
        <dbReference type="Pfam" id="PF00857"/>
    </source>
</evidence>
<dbReference type="AlphaFoldDB" id="A0A840PAA5"/>
<sequence>MTSPAIDIVEEPVPYAERAHVVDKRGYGLFADRAGAALVEERGWRDLYVCGIATESCVPATALGAFGLDLTPWVIVDACASSAGEEAHEAGLLVTRRFIGAGQLGLVADVPEEVVASPVVGRGPG</sequence>
<dbReference type="SUPFAM" id="SSF52499">
    <property type="entry name" value="Isochorismatase-like hydrolases"/>
    <property type="match status" value="1"/>
</dbReference>
<dbReference type="GO" id="GO:0016787">
    <property type="term" value="F:hydrolase activity"/>
    <property type="evidence" value="ECO:0007669"/>
    <property type="project" value="UniProtKB-KW"/>
</dbReference>
<dbReference type="InterPro" id="IPR050272">
    <property type="entry name" value="Isochorismatase-like_hydrls"/>
</dbReference>
<evidence type="ECO:0000313" key="3">
    <source>
        <dbReference type="EMBL" id="MBB5134340.1"/>
    </source>
</evidence>
<dbReference type="EMBL" id="JACHGN010000008">
    <property type="protein sequence ID" value="MBB5134340.1"/>
    <property type="molecule type" value="Genomic_DNA"/>
</dbReference>